<proteinExistence type="predicted"/>
<evidence type="ECO:0000256" key="1">
    <source>
        <dbReference type="SAM" id="Phobius"/>
    </source>
</evidence>
<protein>
    <submittedName>
        <fullName evidence="3">Uncharacterized protein DUF4129</fullName>
    </submittedName>
</protein>
<dbReference type="Proteomes" id="UP000295151">
    <property type="component" value="Unassembled WGS sequence"/>
</dbReference>
<comment type="caution">
    <text evidence="3">The sequence shown here is derived from an EMBL/GenBank/DDBJ whole genome shotgun (WGS) entry which is preliminary data.</text>
</comment>
<keyword evidence="1" id="KW-0812">Transmembrane</keyword>
<reference evidence="3 4" key="1">
    <citation type="submission" date="2019-03" db="EMBL/GenBank/DDBJ databases">
        <title>Genomic Encyclopedia of Type Strains, Phase III (KMG-III): the genomes of soil and plant-associated and newly described type strains.</title>
        <authorList>
            <person name="Whitman W."/>
        </authorList>
    </citation>
    <scope>NUCLEOTIDE SEQUENCE [LARGE SCALE GENOMIC DNA]</scope>
    <source>
        <strain evidence="3 4">VKM Ac-2575</strain>
    </source>
</reference>
<evidence type="ECO:0000313" key="4">
    <source>
        <dbReference type="Proteomes" id="UP000295151"/>
    </source>
</evidence>
<sequence length="216" mass="23041">MELDPLMRLEPPVDISRGDAAAEAAKELSKPVYGQAGDSLVARIVGKVLDWIGDLLGNMAGNSSDGHVGLILLVALVALIVIVVLWRAGVLRTTRSTPRTVFDTDKPRTASAYRSQAEQEAAAGNYAAAVRSRFRACVAELTERTVLDERAGRTAYEAVADAGRAVPALRDVLQPAALVFTEVVYGNRPGTPERYALVVAADEAARKVSTRMLVQG</sequence>
<evidence type="ECO:0000313" key="3">
    <source>
        <dbReference type="EMBL" id="TDU88442.1"/>
    </source>
</evidence>
<name>A0A4R7T903_9ACTN</name>
<keyword evidence="4" id="KW-1185">Reference proteome</keyword>
<gene>
    <name evidence="3" type="ORF">EV138_1987</name>
</gene>
<dbReference type="RefSeq" id="WP_238158046.1">
    <property type="nucleotide sequence ID" value="NZ_SOCE01000001.1"/>
</dbReference>
<evidence type="ECO:0000259" key="2">
    <source>
        <dbReference type="Pfam" id="PF13559"/>
    </source>
</evidence>
<organism evidence="3 4">
    <name type="scientific">Kribbella voronezhensis</name>
    <dbReference type="NCBI Taxonomy" id="2512212"/>
    <lineage>
        <taxon>Bacteria</taxon>
        <taxon>Bacillati</taxon>
        <taxon>Actinomycetota</taxon>
        <taxon>Actinomycetes</taxon>
        <taxon>Propionibacteriales</taxon>
        <taxon>Kribbellaceae</taxon>
        <taxon>Kribbella</taxon>
    </lineage>
</organism>
<dbReference type="AlphaFoldDB" id="A0A4R7T903"/>
<dbReference type="EMBL" id="SOCE01000001">
    <property type="protein sequence ID" value="TDU88442.1"/>
    <property type="molecule type" value="Genomic_DNA"/>
</dbReference>
<accession>A0A4R7T903</accession>
<feature type="transmembrane region" description="Helical" evidence="1">
    <location>
        <begin position="66"/>
        <end position="86"/>
    </location>
</feature>
<feature type="domain" description="Protein-glutamine gamma-glutamyltransferase-like C-terminal" evidence="2">
    <location>
        <begin position="133"/>
        <end position="203"/>
    </location>
</feature>
<dbReference type="Pfam" id="PF13559">
    <property type="entry name" value="DUF4129"/>
    <property type="match status" value="1"/>
</dbReference>
<keyword evidence="1" id="KW-1133">Transmembrane helix</keyword>
<dbReference type="InterPro" id="IPR025403">
    <property type="entry name" value="TgpA-like_C"/>
</dbReference>
<keyword evidence="1" id="KW-0472">Membrane</keyword>